<accession>A0ABR2B4R5</accession>
<dbReference type="InterPro" id="IPR012337">
    <property type="entry name" value="RNaseH-like_sf"/>
</dbReference>
<dbReference type="Proteomes" id="UP001472677">
    <property type="component" value="Unassembled WGS sequence"/>
</dbReference>
<dbReference type="CDD" id="cd06222">
    <property type="entry name" value="RNase_H_like"/>
    <property type="match status" value="1"/>
</dbReference>
<proteinExistence type="predicted"/>
<gene>
    <name evidence="2" type="ORF">V6N12_036960</name>
</gene>
<evidence type="ECO:0000313" key="2">
    <source>
        <dbReference type="EMBL" id="KAK8501854.1"/>
    </source>
</evidence>
<evidence type="ECO:0000313" key="3">
    <source>
        <dbReference type="Proteomes" id="UP001472677"/>
    </source>
</evidence>
<protein>
    <recommendedName>
        <fullName evidence="1">RNase H type-1 domain-containing protein</fullName>
    </recommendedName>
</protein>
<dbReference type="Pfam" id="PF13456">
    <property type="entry name" value="RVT_3"/>
    <property type="match status" value="1"/>
</dbReference>
<dbReference type="InterPro" id="IPR044730">
    <property type="entry name" value="RNase_H-like_dom_plant"/>
</dbReference>
<organism evidence="2 3">
    <name type="scientific">Hibiscus sabdariffa</name>
    <name type="common">roselle</name>
    <dbReference type="NCBI Taxonomy" id="183260"/>
    <lineage>
        <taxon>Eukaryota</taxon>
        <taxon>Viridiplantae</taxon>
        <taxon>Streptophyta</taxon>
        <taxon>Embryophyta</taxon>
        <taxon>Tracheophyta</taxon>
        <taxon>Spermatophyta</taxon>
        <taxon>Magnoliopsida</taxon>
        <taxon>eudicotyledons</taxon>
        <taxon>Gunneridae</taxon>
        <taxon>Pentapetalae</taxon>
        <taxon>rosids</taxon>
        <taxon>malvids</taxon>
        <taxon>Malvales</taxon>
        <taxon>Malvaceae</taxon>
        <taxon>Malvoideae</taxon>
        <taxon>Hibiscus</taxon>
    </lineage>
</organism>
<name>A0ABR2B4R5_9ROSI</name>
<sequence>MLTSIQSMTSDLKSLSARLQGLSLPSPKAWSVPSPPFVKANLNVKYCYASNFSWSGVLIRDNQGYVLGACRCQVFQISSPSVAEAMSLVHVVLLAGDLGFHSIIFEGDSLALIKKMNSDAQNFLVISVLVWEAKGLARNLHACRFLFIPRGGNHAAHALAGESFLDSMDRF</sequence>
<keyword evidence="3" id="KW-1185">Reference proteome</keyword>
<dbReference type="PANTHER" id="PTHR47074:SF61">
    <property type="entry name" value="RNASE H TYPE-1 DOMAIN-CONTAINING PROTEIN"/>
    <property type="match status" value="1"/>
</dbReference>
<dbReference type="InterPro" id="IPR052929">
    <property type="entry name" value="RNase_H-like_EbsB-rel"/>
</dbReference>
<evidence type="ECO:0000259" key="1">
    <source>
        <dbReference type="Pfam" id="PF13456"/>
    </source>
</evidence>
<reference evidence="2 3" key="1">
    <citation type="journal article" date="2024" name="G3 (Bethesda)">
        <title>Genome assembly of Hibiscus sabdariffa L. provides insights into metabolisms of medicinal natural products.</title>
        <authorList>
            <person name="Kim T."/>
        </authorList>
    </citation>
    <scope>NUCLEOTIDE SEQUENCE [LARGE SCALE GENOMIC DNA]</scope>
    <source>
        <strain evidence="2">TK-2024</strain>
        <tissue evidence="2">Old leaves</tissue>
    </source>
</reference>
<comment type="caution">
    <text evidence="2">The sequence shown here is derived from an EMBL/GenBank/DDBJ whole genome shotgun (WGS) entry which is preliminary data.</text>
</comment>
<dbReference type="PANTHER" id="PTHR47074">
    <property type="entry name" value="BNAC02G40300D PROTEIN"/>
    <property type="match status" value="1"/>
</dbReference>
<feature type="domain" description="RNase H type-1" evidence="1">
    <location>
        <begin position="49"/>
        <end position="161"/>
    </location>
</feature>
<dbReference type="InterPro" id="IPR036397">
    <property type="entry name" value="RNaseH_sf"/>
</dbReference>
<dbReference type="Gene3D" id="3.30.420.10">
    <property type="entry name" value="Ribonuclease H-like superfamily/Ribonuclease H"/>
    <property type="match status" value="1"/>
</dbReference>
<dbReference type="EMBL" id="JBBPBM010000180">
    <property type="protein sequence ID" value="KAK8501854.1"/>
    <property type="molecule type" value="Genomic_DNA"/>
</dbReference>
<dbReference type="InterPro" id="IPR002156">
    <property type="entry name" value="RNaseH_domain"/>
</dbReference>
<dbReference type="SUPFAM" id="SSF53098">
    <property type="entry name" value="Ribonuclease H-like"/>
    <property type="match status" value="1"/>
</dbReference>